<dbReference type="AlphaFoldDB" id="A0A367V6U9"/>
<proteinExistence type="predicted"/>
<name>A0A367V6U9_9PROT</name>
<feature type="region of interest" description="Disordered" evidence="1">
    <location>
        <begin position="106"/>
        <end position="159"/>
    </location>
</feature>
<feature type="compositionally biased region" description="Polar residues" evidence="1">
    <location>
        <begin position="13"/>
        <end position="25"/>
    </location>
</feature>
<sequence length="527" mass="54584">MTDSDAPKPAKASSKTSPQPGNGPNSAEADPAEAEKNLQEPSESPSENHDPGSAEQAAMDMMSALCRDFGLPGFSAAPTAGSGQQPQQPQPMETAFQIIQRYLLDGDTPTAPSTSTSNPSTEAPAEEFGGFDGGYQSDEFAQDGASHNSATPNAPRTGNAHWAISTTHADGSTTDMSGPVIHDDMFRTAMPSLQGTAENETDTPDWSISMAQGHPMSPTKTSAHTAISAKMLAPKVPNALRKWSLHVGTTPDARSALSVTAPNAVPSQLRALLFDTAGSDSPPSQISEVPIYSGEPHALHLEQTVGTAGSEATPDLASIRLIFANHAPIPVQLEYVGSLPSPIVAGSVVIEPNVSIPFWAQITPPSDGDKGAGLIVLVRYESEISFDVTAQLMTKARTSTPTAILTCNAQSDHSACRAASMIADSRGRLETSLTGLPDDPDVADLEKYGFIPPAFMLDTAKTASTVTSAETQSDASGINEPASKSTDDGDANSTTTPARQSTAKPSTRATKSKGSNTGRAGSSKGGS</sequence>
<dbReference type="Proteomes" id="UP000253061">
    <property type="component" value="Unassembled WGS sequence"/>
</dbReference>
<comment type="caution">
    <text evidence="2">The sequence shown here is derived from an EMBL/GenBank/DDBJ whole genome shotgun (WGS) entry which is preliminary data.</text>
</comment>
<organism evidence="2 3">
    <name type="scientific">Thalassospira profundimaris</name>
    <dbReference type="NCBI Taxonomy" id="502049"/>
    <lineage>
        <taxon>Bacteria</taxon>
        <taxon>Pseudomonadati</taxon>
        <taxon>Pseudomonadota</taxon>
        <taxon>Alphaproteobacteria</taxon>
        <taxon>Rhodospirillales</taxon>
        <taxon>Thalassospiraceae</taxon>
        <taxon>Thalassospira</taxon>
    </lineage>
</organism>
<feature type="compositionally biased region" description="Polar residues" evidence="1">
    <location>
        <begin position="145"/>
        <end position="156"/>
    </location>
</feature>
<feature type="region of interest" description="Disordered" evidence="1">
    <location>
        <begin position="467"/>
        <end position="527"/>
    </location>
</feature>
<evidence type="ECO:0000313" key="2">
    <source>
        <dbReference type="EMBL" id="RCK20917.1"/>
    </source>
</evidence>
<accession>A0A367V6U9</accession>
<feature type="region of interest" description="Disordered" evidence="1">
    <location>
        <begin position="1"/>
        <end position="60"/>
    </location>
</feature>
<evidence type="ECO:0000313" key="3">
    <source>
        <dbReference type="Proteomes" id="UP000253061"/>
    </source>
</evidence>
<dbReference type="EMBL" id="JPWB01000006">
    <property type="protein sequence ID" value="RCK20917.1"/>
    <property type="molecule type" value="Genomic_DNA"/>
</dbReference>
<feature type="compositionally biased region" description="Low complexity" evidence="1">
    <location>
        <begin position="108"/>
        <end position="123"/>
    </location>
</feature>
<feature type="compositionally biased region" description="Polar residues" evidence="1">
    <location>
        <begin position="467"/>
        <end position="476"/>
    </location>
</feature>
<dbReference type="RefSeq" id="WP_062957531.1">
    <property type="nucleotide sequence ID" value="NZ_JPWB01000006.1"/>
</dbReference>
<reference evidence="2 3" key="1">
    <citation type="submission" date="2014-07" db="EMBL/GenBank/DDBJ databases">
        <title>Draft genome sequence of Thalassospira profundimaris R8-17.</title>
        <authorList>
            <person name="Lai Q."/>
            <person name="Shao Z."/>
        </authorList>
    </citation>
    <scope>NUCLEOTIDE SEQUENCE [LARGE SCALE GENOMIC DNA]</scope>
    <source>
        <strain evidence="2 3">R8-17</strain>
    </source>
</reference>
<gene>
    <name evidence="2" type="ORF">TH6_14135</name>
</gene>
<evidence type="ECO:0000256" key="1">
    <source>
        <dbReference type="SAM" id="MobiDB-lite"/>
    </source>
</evidence>
<protein>
    <submittedName>
        <fullName evidence="2">Uncharacterized protein</fullName>
    </submittedName>
</protein>
<feature type="compositionally biased region" description="Polar residues" evidence="1">
    <location>
        <begin position="491"/>
        <end position="520"/>
    </location>
</feature>